<sequence length="201" mass="22912">MVLHILHLFTVYICLGLVFANEAIKSLFSITAFLNTAYNTCKHLRSSLWGNCFSFFLLTSVYEFMDILYDLMIFHGKDGSKGTPSFKLLWFKTLAVKVGWSSLYLIAMLQISKNFYRSPCYGCNKTSRRKCADYKSLPNWLSRSWNNSFYVGTLFTTNIGGKNSCKIFGANGLEASLCDKKIADVRQVYKHYLAVSNTEVI</sequence>
<name>A0A803JJE0_XENTR</name>
<dbReference type="Ensembl" id="ENSXETT00000123394">
    <property type="protein sequence ID" value="ENSXETP00000108017"/>
    <property type="gene ID" value="ENSXETG00000047891"/>
</dbReference>
<proteinExistence type="predicted"/>
<protein>
    <submittedName>
        <fullName evidence="2">Uncharacterized protein</fullName>
    </submittedName>
</protein>
<reference evidence="2" key="1">
    <citation type="journal article" date="2010" name="Science">
        <title>The genome of the Western clawed frog Xenopus tropicalis.</title>
        <authorList>
            <person name="Hellsten U."/>
            <person name="Harland R.M."/>
            <person name="Gilchrist M.J."/>
            <person name="Hendrix D."/>
            <person name="Jurka J."/>
            <person name="Kapitonov V."/>
            <person name="Ovcharenko I."/>
            <person name="Putnam N.H."/>
            <person name="Shu S."/>
            <person name="Taher L."/>
            <person name="Blitz I.L."/>
            <person name="Blumberg B."/>
            <person name="Dichmann D.S."/>
            <person name="Dubchak I."/>
            <person name="Amaya E."/>
            <person name="Detter J.C."/>
            <person name="Fletcher R."/>
            <person name="Gerhard D.S."/>
            <person name="Goodstein D."/>
            <person name="Graves T."/>
            <person name="Grigoriev I.V."/>
            <person name="Grimwood J."/>
            <person name="Kawashima T."/>
            <person name="Lindquist E."/>
            <person name="Lucas S.M."/>
            <person name="Mead P.E."/>
            <person name="Mitros T."/>
            <person name="Ogino H."/>
            <person name="Ohta Y."/>
            <person name="Poliakov A.V."/>
            <person name="Pollet N."/>
            <person name="Robert J."/>
            <person name="Salamov A."/>
            <person name="Sater A.K."/>
            <person name="Schmutz J."/>
            <person name="Terry A."/>
            <person name="Vize P.D."/>
            <person name="Warren W.C."/>
            <person name="Wells D."/>
            <person name="Wills A."/>
            <person name="Wilson R.K."/>
            <person name="Zimmerman L.B."/>
            <person name="Zorn A.M."/>
            <person name="Grainger R."/>
            <person name="Grammer T."/>
            <person name="Khokha M.K."/>
            <person name="Richardson P.M."/>
            <person name="Rokhsar D.S."/>
        </authorList>
    </citation>
    <scope>NUCLEOTIDE SEQUENCE [LARGE SCALE GENOMIC DNA]</scope>
    <source>
        <strain evidence="2">Nigerian</strain>
    </source>
</reference>
<accession>A0A803JJE0</accession>
<dbReference type="InParanoid" id="A0A803JJE0"/>
<keyword evidence="1" id="KW-0812">Transmembrane</keyword>
<organism evidence="2">
    <name type="scientific">Xenopus tropicalis</name>
    <name type="common">Western clawed frog</name>
    <name type="synonym">Silurana tropicalis</name>
    <dbReference type="NCBI Taxonomy" id="8364"/>
    <lineage>
        <taxon>Eukaryota</taxon>
        <taxon>Metazoa</taxon>
        <taxon>Chordata</taxon>
        <taxon>Craniata</taxon>
        <taxon>Vertebrata</taxon>
        <taxon>Euteleostomi</taxon>
        <taxon>Amphibia</taxon>
        <taxon>Batrachia</taxon>
        <taxon>Anura</taxon>
        <taxon>Pipoidea</taxon>
        <taxon>Pipidae</taxon>
        <taxon>Xenopodinae</taxon>
        <taxon>Xenopus</taxon>
        <taxon>Silurana</taxon>
    </lineage>
</organism>
<evidence type="ECO:0000256" key="1">
    <source>
        <dbReference type="SAM" id="Phobius"/>
    </source>
</evidence>
<reference evidence="2" key="2">
    <citation type="submission" date="2021-03" db="UniProtKB">
        <authorList>
            <consortium name="Ensembl"/>
        </authorList>
    </citation>
    <scope>IDENTIFICATION</scope>
</reference>
<keyword evidence="1" id="KW-0472">Membrane</keyword>
<evidence type="ECO:0000313" key="2">
    <source>
        <dbReference type="Ensembl" id="ENSXETP00000108017"/>
    </source>
</evidence>
<keyword evidence="1" id="KW-1133">Transmembrane helix</keyword>
<feature type="transmembrane region" description="Helical" evidence="1">
    <location>
        <begin position="6"/>
        <end position="28"/>
    </location>
</feature>
<feature type="transmembrane region" description="Helical" evidence="1">
    <location>
        <begin position="48"/>
        <end position="69"/>
    </location>
</feature>
<feature type="transmembrane region" description="Helical" evidence="1">
    <location>
        <begin position="89"/>
        <end position="109"/>
    </location>
</feature>
<dbReference type="AlphaFoldDB" id="A0A803JJE0"/>